<dbReference type="Proteomes" id="UP001148629">
    <property type="component" value="Unassembled WGS sequence"/>
</dbReference>
<evidence type="ECO:0000313" key="1">
    <source>
        <dbReference type="EMBL" id="KAJ3534096.1"/>
    </source>
</evidence>
<sequence length="651" mass="71926">MPAGASPSPDFLAETRGPIIRSTSWASVAVPIIVVALRTYTRLVLRKVFGLDDWIIVFALILLISYGGIIEAAVQLGLGRHLQWVLINVPENAVPIALLGQISQPFVIMSCAMGKTSFSITLMRLATQRFVHWFLWFVVVSMIILHILISFIIFVRCKDPRTTWNPAIVSECWNPDTYLGVMYFIGAYSAATDFVLALLPWTMLWNLNMKRKEKFGVAVAMSLGVFAGSIAVIKCTKLSANARSIDPTYDVAGLLLWAGAENALIIIAACLPCLRPMLRAVFPTTNRSNEDSYALKNMSNNIMFIPKHKAGQWSTIIKSETHPDNSDNQSERSILNEHCSPFDSQNIGAPPGSSSGSQNAVWFVAGSSRGVGRGFAEFINKHESYRLVAAARSLSDLDYLPNKPNVLKVVLDLLSPDSVKEATAQAVKAFGRIDVVLNPAGNSIYGDFEATSDKLAHDQFEVNFWGAVRLAQESIRIFREDNPNTGQVGGVYCLTESFTLTDLYDYSRFAWEGFVESLSKELPPEWNIHLTTVEPAAVKTDYLKKSVVYPERHPAYENSNSGTNSWLATLGKYINLAEFSPPEPLVEVVYEIIKGGVAGHGIPRCLPAGPDSWTLIEKSLEKQMKVHQDVKSAAFRMLPENPLGLELESFI</sequence>
<keyword evidence="2" id="KW-1185">Reference proteome</keyword>
<protein>
    <submittedName>
        <fullName evidence="1">Uncharacterized protein</fullName>
    </submittedName>
</protein>
<evidence type="ECO:0000313" key="2">
    <source>
        <dbReference type="Proteomes" id="UP001148629"/>
    </source>
</evidence>
<name>A0ACC1S8D9_9HYPO</name>
<dbReference type="EMBL" id="JANRMS010000812">
    <property type="protein sequence ID" value="KAJ3534096.1"/>
    <property type="molecule type" value="Genomic_DNA"/>
</dbReference>
<reference evidence="1" key="1">
    <citation type="submission" date="2022-08" db="EMBL/GenBank/DDBJ databases">
        <title>Genome Sequence of Fusarium decemcellulare.</title>
        <authorList>
            <person name="Buettner E."/>
        </authorList>
    </citation>
    <scope>NUCLEOTIDE SEQUENCE</scope>
    <source>
        <strain evidence="1">Babe19</strain>
    </source>
</reference>
<proteinExistence type="predicted"/>
<gene>
    <name evidence="1" type="ORF">NM208_g7687</name>
</gene>
<comment type="caution">
    <text evidence="1">The sequence shown here is derived from an EMBL/GenBank/DDBJ whole genome shotgun (WGS) entry which is preliminary data.</text>
</comment>
<accession>A0ACC1S8D9</accession>
<organism evidence="1 2">
    <name type="scientific">Fusarium decemcellulare</name>
    <dbReference type="NCBI Taxonomy" id="57161"/>
    <lineage>
        <taxon>Eukaryota</taxon>
        <taxon>Fungi</taxon>
        <taxon>Dikarya</taxon>
        <taxon>Ascomycota</taxon>
        <taxon>Pezizomycotina</taxon>
        <taxon>Sordariomycetes</taxon>
        <taxon>Hypocreomycetidae</taxon>
        <taxon>Hypocreales</taxon>
        <taxon>Nectriaceae</taxon>
        <taxon>Fusarium</taxon>
        <taxon>Fusarium decemcellulare species complex</taxon>
    </lineage>
</organism>